<comment type="caution">
    <text evidence="1">The sequence shown here is derived from an EMBL/GenBank/DDBJ whole genome shotgun (WGS) entry which is preliminary data.</text>
</comment>
<reference evidence="1 2" key="1">
    <citation type="journal article" date="2021" name="Genome Biol. Evol.">
        <title>The evolution of interdependence in a four-way mealybug symbiosis.</title>
        <authorList>
            <person name="Garber A.I."/>
            <person name="Kupper M."/>
            <person name="Laetsch D.R."/>
            <person name="Weldon S.R."/>
            <person name="Ladinsky M.S."/>
            <person name="Bjorkman P.J."/>
            <person name="McCutcheon J.P."/>
        </authorList>
    </citation>
    <scope>NUCLEOTIDE SEQUENCE [LARGE SCALE GENOMIC DNA]</scope>
    <source>
        <strain evidence="1">SOD</strain>
    </source>
</reference>
<sequence>MAEIIFISNLYSLSGVLRLDMTTYEMEFAKTRRFIMPMSSVALQNSVAGKYYNQRLDKTINAAVVNRQQRPLALRPARNDAAAGQRIWRLINAANVMDARPPALRQSNIVNVMTLLSLLRPSLTLGGLSDAAGSAGHVTTALTARLAPAALTVSPGALYPPLPGNARTKRSAEAMKDWMIC</sequence>
<evidence type="ECO:0000313" key="1">
    <source>
        <dbReference type="EMBL" id="MBT9431288.1"/>
    </source>
</evidence>
<keyword evidence="2" id="KW-1185">Reference proteome</keyword>
<protein>
    <submittedName>
        <fullName evidence="1">Uncharacterized protein</fullName>
    </submittedName>
</protein>
<dbReference type="EMBL" id="JAFJYC010000001">
    <property type="protein sequence ID" value="MBT9431288.1"/>
    <property type="molecule type" value="Genomic_DNA"/>
</dbReference>
<dbReference type="RefSeq" id="WP_215668436.1">
    <property type="nucleotide sequence ID" value="NZ_JAFJYC010000001.1"/>
</dbReference>
<proteinExistence type="predicted"/>
<name>A0ABS5Y8H8_9GAMM</name>
<accession>A0ABS5Y8H8</accession>
<evidence type="ECO:0000313" key="2">
    <source>
        <dbReference type="Proteomes" id="UP000811282"/>
    </source>
</evidence>
<dbReference type="Proteomes" id="UP000811282">
    <property type="component" value="Unassembled WGS sequence"/>
</dbReference>
<gene>
    <name evidence="1" type="ORF">JZM24_02370</name>
</gene>
<organism evidence="1 2">
    <name type="scientific">Candidatus Sodalis endolongispinus</name>
    <dbReference type="NCBI Taxonomy" id="2812662"/>
    <lineage>
        <taxon>Bacteria</taxon>
        <taxon>Pseudomonadati</taxon>
        <taxon>Pseudomonadota</taxon>
        <taxon>Gammaproteobacteria</taxon>
        <taxon>Enterobacterales</taxon>
        <taxon>Bruguierivoracaceae</taxon>
        <taxon>Sodalis</taxon>
    </lineage>
</organism>